<evidence type="ECO:0000313" key="2">
    <source>
        <dbReference type="Proteomes" id="UP000192328"/>
    </source>
</evidence>
<name>A0AC61PJP3_9FIRM</name>
<dbReference type="Proteomes" id="UP000192328">
    <property type="component" value="Unassembled WGS sequence"/>
</dbReference>
<proteinExistence type="predicted"/>
<organism evidence="1 2">
    <name type="scientific">Aristaeella lactis</name>
    <dbReference type="NCBI Taxonomy" id="3046383"/>
    <lineage>
        <taxon>Bacteria</taxon>
        <taxon>Bacillati</taxon>
        <taxon>Bacillota</taxon>
        <taxon>Clostridia</taxon>
        <taxon>Eubacteriales</taxon>
        <taxon>Aristaeellaceae</taxon>
        <taxon>Aristaeella</taxon>
    </lineage>
</organism>
<keyword evidence="2" id="KW-1185">Reference proteome</keyword>
<keyword evidence="1" id="KW-0413">Isomerase</keyword>
<protein>
    <submittedName>
        <fullName evidence="1">Sugar phosphate isomerase/epimerase</fullName>
    </submittedName>
</protein>
<evidence type="ECO:0000313" key="1">
    <source>
        <dbReference type="EMBL" id="SMC48281.1"/>
    </source>
</evidence>
<comment type="caution">
    <text evidence="1">The sequence shown here is derived from an EMBL/GenBank/DDBJ whole genome shotgun (WGS) entry which is preliminary data.</text>
</comment>
<accession>A0AC61PJP3</accession>
<reference evidence="1" key="1">
    <citation type="submission" date="2017-04" db="EMBL/GenBank/DDBJ databases">
        <authorList>
            <person name="Varghese N."/>
            <person name="Submissions S."/>
        </authorList>
    </citation>
    <scope>NUCLEOTIDE SEQUENCE</scope>
    <source>
        <strain evidence="1">WTE2008</strain>
    </source>
</reference>
<sequence length="279" mass="32566">MQQIICSTGALIGRPNGRDYRLLKQFCPQLECDGFEFIMYGTWYNEVDAITRFLTSTGLNIPVMHSEKSITEHIARGGEEEEREACRLFGINCRMAEAIGAEKIVIHLWNGQISDTHFENNLRSYPVFREMAEKHGLTLLVENVVCLQDPMSHWVELYRHYPDIRFVFDTKMADFHRQLDLLYAPEYDWLWKENHILHYHVNDYGGGYMDWSNLKVLQLDKGHIDFKRFFRFVGKTGYTGDFTFEGTGFDHTGEVNIRNLNDQFARAREYLALAGQKNG</sequence>
<dbReference type="EMBL" id="FWXZ01000002">
    <property type="protein sequence ID" value="SMC48281.1"/>
    <property type="molecule type" value="Genomic_DNA"/>
</dbReference>
<gene>
    <name evidence="1" type="ORF">SAMN06297397_0986</name>
</gene>